<organism evidence="3 5">
    <name type="scientific">Draconibacterium orientale</name>
    <dbReference type="NCBI Taxonomy" id="1168034"/>
    <lineage>
        <taxon>Bacteria</taxon>
        <taxon>Pseudomonadati</taxon>
        <taxon>Bacteroidota</taxon>
        <taxon>Bacteroidia</taxon>
        <taxon>Marinilabiliales</taxon>
        <taxon>Prolixibacteraceae</taxon>
        <taxon>Draconibacterium</taxon>
    </lineage>
</organism>
<dbReference type="AlphaFoldDB" id="X5DKK5"/>
<dbReference type="Proteomes" id="UP000181981">
    <property type="component" value="Unassembled WGS sequence"/>
</dbReference>
<dbReference type="Proteomes" id="UP000023772">
    <property type="component" value="Chromosome"/>
</dbReference>
<dbReference type="Pfam" id="PF13376">
    <property type="entry name" value="OmdA"/>
    <property type="match status" value="1"/>
</dbReference>
<dbReference type="Pfam" id="PF08818">
    <property type="entry name" value="DUF1801"/>
    <property type="match status" value="1"/>
</dbReference>
<dbReference type="Gene3D" id="3.90.1150.200">
    <property type="match status" value="1"/>
</dbReference>
<dbReference type="HOGENOM" id="CLU_116201_0_0_10"/>
<gene>
    <name evidence="2" type="ORF">FH5T_19600</name>
    <name evidence="3" type="ORF">SAMN05444285_12037</name>
</gene>
<dbReference type="InterPro" id="IPR016786">
    <property type="entry name" value="YdeI_bac"/>
</dbReference>
<feature type="domain" description="YdhG-like" evidence="1">
    <location>
        <begin position="17"/>
        <end position="113"/>
    </location>
</feature>
<dbReference type="OrthoDB" id="9800461at2"/>
<dbReference type="SUPFAM" id="SSF159888">
    <property type="entry name" value="YdhG-like"/>
    <property type="match status" value="1"/>
</dbReference>
<protein>
    <submittedName>
        <fullName evidence="3">Uncharacterized conserved protein YdeI, YjbR/CyaY-like superfamily, DUF1801 family</fullName>
    </submittedName>
</protein>
<dbReference type="InterPro" id="IPR014922">
    <property type="entry name" value="YdhG-like"/>
</dbReference>
<evidence type="ECO:0000313" key="2">
    <source>
        <dbReference type="EMBL" id="AHW61087.1"/>
    </source>
</evidence>
<evidence type="ECO:0000313" key="4">
    <source>
        <dbReference type="Proteomes" id="UP000023772"/>
    </source>
</evidence>
<proteinExistence type="predicted"/>
<evidence type="ECO:0000259" key="1">
    <source>
        <dbReference type="Pfam" id="PF08818"/>
    </source>
</evidence>
<reference evidence="3 5" key="2">
    <citation type="submission" date="2016-10" db="EMBL/GenBank/DDBJ databases">
        <authorList>
            <person name="de Groot N.N."/>
        </authorList>
    </citation>
    <scope>NUCLEOTIDE SEQUENCE [LARGE SCALE GENOMIC DNA]</scope>
    <source>
        <strain evidence="3 5">DSM 25947</strain>
    </source>
</reference>
<dbReference type="RefSeq" id="WP_038562264.1">
    <property type="nucleotide sequence ID" value="NZ_FOHT01000020.1"/>
</dbReference>
<dbReference type="EMBL" id="FOHT01000020">
    <property type="protein sequence ID" value="SET69690.1"/>
    <property type="molecule type" value="Genomic_DNA"/>
</dbReference>
<reference evidence="2 4" key="1">
    <citation type="submission" date="2014-03" db="EMBL/GenBank/DDBJ databases">
        <title>Complete genome sequence of a deeply braunched marine Bacteroidia bacterium Draconibacterium orientale type strain FH5T.</title>
        <authorList>
            <person name="Li X."/>
            <person name="Wang X."/>
            <person name="Xie Z."/>
            <person name="Du Z."/>
            <person name="Chen G."/>
        </authorList>
    </citation>
    <scope>NUCLEOTIDE SEQUENCE [LARGE SCALE GENOMIC DNA]</scope>
    <source>
        <strain evidence="2 4">FH5</strain>
    </source>
</reference>
<dbReference type="EMBL" id="CP007451">
    <property type="protein sequence ID" value="AHW61087.1"/>
    <property type="molecule type" value="Genomic_DNA"/>
</dbReference>
<dbReference type="PIRSF" id="PIRSF021308">
    <property type="entry name" value="UCP021308"/>
    <property type="match status" value="1"/>
</dbReference>
<evidence type="ECO:0000313" key="5">
    <source>
        <dbReference type="Proteomes" id="UP000181981"/>
    </source>
</evidence>
<keyword evidence="4" id="KW-1185">Reference proteome</keyword>
<name>X5DKK5_9BACT</name>
<dbReference type="eggNOG" id="COG4430">
    <property type="taxonomic scope" value="Bacteria"/>
</dbReference>
<sequence length="198" mass="22882">MPGAKTVDEYILTARSRQDILMILRDLLRSTELSETIKWGAPCYTINGKNVIGLGVFKEHVAIWFFQGALLKDEAKVLFNAQNDKTKALRQWRFVTVDDLDAEMIIAYANEAISNEKQNKRVKIIRNKKLIIPPELKEALNQDNHLKLSFQEFSPGKQREFANYIAQAKQVKTKQSRLNKIIPMINNNIGLNDKYRNY</sequence>
<accession>X5DKK5</accession>
<evidence type="ECO:0000313" key="3">
    <source>
        <dbReference type="EMBL" id="SET69690.1"/>
    </source>
</evidence>
<dbReference type="STRING" id="1168034.FH5T_19600"/>
<dbReference type="KEGG" id="dori:FH5T_19600"/>